<dbReference type="CDD" id="cd12820">
    <property type="entry name" value="LbR_YadA-like"/>
    <property type="match status" value="3"/>
</dbReference>
<feature type="coiled-coil region" evidence="1">
    <location>
        <begin position="1280"/>
        <end position="1310"/>
    </location>
</feature>
<dbReference type="SUPFAM" id="SSF101967">
    <property type="entry name" value="Adhesin YadA, collagen-binding domain"/>
    <property type="match status" value="3"/>
</dbReference>
<dbReference type="KEGG" id="blq:L21SP5_00642"/>
<evidence type="ECO:0000313" key="4">
    <source>
        <dbReference type="EMBL" id="ALO14314.1"/>
    </source>
</evidence>
<keyword evidence="5" id="KW-1185">Reference proteome</keyword>
<proteinExistence type="predicted"/>
<dbReference type="InterPro" id="IPR008640">
    <property type="entry name" value="Adhesin_Head_dom"/>
</dbReference>
<keyword evidence="2" id="KW-0732">Signal</keyword>
<dbReference type="GO" id="GO:0019867">
    <property type="term" value="C:outer membrane"/>
    <property type="evidence" value="ECO:0007669"/>
    <property type="project" value="InterPro"/>
</dbReference>
<feature type="signal peptide" evidence="2">
    <location>
        <begin position="1"/>
        <end position="20"/>
    </location>
</feature>
<evidence type="ECO:0000256" key="1">
    <source>
        <dbReference type="SAM" id="Coils"/>
    </source>
</evidence>
<dbReference type="InterPro" id="IPR011049">
    <property type="entry name" value="Serralysin-like_metalloprot_C"/>
</dbReference>
<reference evidence="4 5" key="1">
    <citation type="submission" date="2015-11" db="EMBL/GenBank/DDBJ databases">
        <title>Description and complete genome sequence of a novel strain predominating in hypersaline microbial mats and representing a new family of the Bacteriodetes phylum.</title>
        <authorList>
            <person name="Spring S."/>
            <person name="Bunk B."/>
            <person name="Sproer C."/>
            <person name="Klenk H.-P."/>
        </authorList>
    </citation>
    <scope>NUCLEOTIDE SEQUENCE [LARGE SCALE GENOMIC DNA]</scope>
    <source>
        <strain evidence="4 5">L21-Spi-D4</strain>
    </source>
</reference>
<dbReference type="STRING" id="1307839.L21SP5_00642"/>
<evidence type="ECO:0000313" key="5">
    <source>
        <dbReference type="Proteomes" id="UP000064893"/>
    </source>
</evidence>
<dbReference type="Proteomes" id="UP000064893">
    <property type="component" value="Chromosome"/>
</dbReference>
<keyword evidence="1" id="KW-0175">Coiled coil</keyword>
<dbReference type="EMBL" id="CP013118">
    <property type="protein sequence ID" value="ALO14314.1"/>
    <property type="molecule type" value="Genomic_DNA"/>
</dbReference>
<accession>A0A0S2HWB9</accession>
<dbReference type="PATRIC" id="fig|1307839.3.peg.687"/>
<gene>
    <name evidence="4" type="ORF">L21SP5_00642</name>
</gene>
<evidence type="ECO:0000256" key="2">
    <source>
        <dbReference type="SAM" id="SignalP"/>
    </source>
</evidence>
<evidence type="ECO:0000259" key="3">
    <source>
        <dbReference type="PROSITE" id="PS51688"/>
    </source>
</evidence>
<protein>
    <submittedName>
        <fullName evidence="4">Putative outer membrane protein</fullName>
    </submittedName>
</protein>
<dbReference type="PROSITE" id="PS51688">
    <property type="entry name" value="ICA"/>
    <property type="match status" value="1"/>
</dbReference>
<name>A0A0S2HWB9_9BACT</name>
<dbReference type="RefSeq" id="WP_057951870.1">
    <property type="nucleotide sequence ID" value="NZ_CP013118.1"/>
</dbReference>
<dbReference type="OrthoDB" id="1488700at2"/>
<dbReference type="Gene3D" id="2.150.10.10">
    <property type="entry name" value="Serralysin-like metalloprotease, C-terminal"/>
    <property type="match status" value="4"/>
</dbReference>
<dbReference type="Pfam" id="PF05658">
    <property type="entry name" value="YadA_head"/>
    <property type="match status" value="7"/>
</dbReference>
<dbReference type="Pfam" id="PF13884">
    <property type="entry name" value="Peptidase_S74"/>
    <property type="match status" value="1"/>
</dbReference>
<dbReference type="InterPro" id="IPR030392">
    <property type="entry name" value="S74_ICA"/>
</dbReference>
<organism evidence="4 5">
    <name type="scientific">Salinivirga cyanobacteriivorans</name>
    <dbReference type="NCBI Taxonomy" id="1307839"/>
    <lineage>
        <taxon>Bacteria</taxon>
        <taxon>Pseudomonadati</taxon>
        <taxon>Bacteroidota</taxon>
        <taxon>Bacteroidia</taxon>
        <taxon>Bacteroidales</taxon>
        <taxon>Salinivirgaceae</taxon>
        <taxon>Salinivirga</taxon>
    </lineage>
</organism>
<feature type="chain" id="PRO_5006599439" evidence="2">
    <location>
        <begin position="21"/>
        <end position="1311"/>
    </location>
</feature>
<sequence precursor="true">MKKTSSLFILVFAVCFSAIAQPTTFNYQAVVRNTDGSLLINQEIQLRIKLVDDAQINYYVEIHNIQTNTFGQVSVEIGGGTPIEGNFSSIPWSTHQLFLKTSISMDQGATYTELGQTPLLSVPYALFAASGNQGPPGNGIDHVESIGDTAFILHFTDGSSYTTPTLAGNEGTGIDYVENYNDTALIFHFTDGSSFTTNSLIGPQGQDGTGISSTVDNGDGTITFFYSDGSSFTTSDMSSAIAPGENMQTLRHDGTTWVATDALKTNGENVAIGTNPAISRLLVHGDTNASEDDPIFEVKNKNGNVVFAVYQTGVEVNVDETAGSKSLKGGFAVGGLTGGKDSIVQYFKVTPDSVRVYLREDTTKAQKGGFAVGGLTWGKNKTIGNEYLHVSQDSVRIYIDESGTKAQKGGFAVGGLTWGKNKTPGNEYLRVSPDSVRIYIDKSDGKAQKGGFAVGGLTWGKKENMSNEYLRVSPDSVRIYIDDSETKAQKGGFAVGGLTWGKTGQKSYLNVEVDTAQTILPAVNRILWYPTKNAFLTGNVLIEDPDSVGTNSMATGFESKAIGKYSQAMGYKTIARGDYSTAIGDSAIATGASSLSFGDGVITTGDNSFALGYNSQSVGQNSVAAGNASITYGDNSVAMGYSNSSAGAGSATFGFDNSANGDYALATGRASSAGGNNSVAIGYSNISSATGSTSFGYDNNAYGAYSFAAGRQSTASGDNSVAIGYSNYSSKPGSASFGFNNDATGNYALAAGYSNVSSGTGSASFGYDNSVSGAYSVAIGRQTSVSGYYSLAIGYLSSSQANYSYTMGQNNEARHAYSFAFGKDCIANEELAFAFGASASSSGEGAYAFGAGANAAGSKSYAFGEASYTGGYGSYAFGSNAKSYGTSSYAIGNAAKAYGNYNFAIGHDVLTGSSGWQYATVLGKFNSTSVTNPLLVVGNGTSNTARSNALVLNTNGNLGLGVTNPAQRLDINGNIRLTGGDRTIEVISGYLDIRPHDNSHGIVLRDHTGITTIWSALRTVPSTTDFLHISMNSTNLSEGLIISDNGNIGIEISTPGEKLDVAGDIRVQLGGDVVFGDNNTRLYEYNDDLNITADDDIFIRPDDDIYIASGDNTSYWVRFDNGNRRLGIGTTSPGYYFHVQEYQSDGYIAQFRNTSTYKPHGIAVVVGDYTDAVAFVGCKTGTEHLGGLYANTSGDLYLSGASDARVKNSIEDTRIEALDIINKLKVRDYFFNKRPAEKKTTGFIAQEVMEILPDMVIYDNEKDLYLVARDFLVPYITRAVQEQQEEIKNLKSENEQLKQKINEIMEKLLEY</sequence>
<feature type="domain" description="Peptidase S74" evidence="3">
    <location>
        <begin position="1202"/>
        <end position="1294"/>
    </location>
</feature>